<evidence type="ECO:0000259" key="1">
    <source>
        <dbReference type="Pfam" id="PF13619"/>
    </source>
</evidence>
<dbReference type="AlphaFoldDB" id="A0A941I1U6"/>
<dbReference type="Proteomes" id="UP000680158">
    <property type="component" value="Unassembled WGS sequence"/>
</dbReference>
<proteinExistence type="predicted"/>
<feature type="domain" description="KTSC" evidence="1">
    <location>
        <begin position="10"/>
        <end position="66"/>
    </location>
</feature>
<organism evidence="2 3">
    <name type="scientific">Undibacterium baiyunense</name>
    <dbReference type="NCBI Taxonomy" id="2828731"/>
    <lineage>
        <taxon>Bacteria</taxon>
        <taxon>Pseudomonadati</taxon>
        <taxon>Pseudomonadota</taxon>
        <taxon>Betaproteobacteria</taxon>
        <taxon>Burkholderiales</taxon>
        <taxon>Oxalobacteraceae</taxon>
        <taxon>Undibacterium</taxon>
    </lineage>
</organism>
<protein>
    <submittedName>
        <fullName evidence="2">KTSC domain-containing protein</fullName>
    </submittedName>
</protein>
<evidence type="ECO:0000313" key="3">
    <source>
        <dbReference type="Proteomes" id="UP000680158"/>
    </source>
</evidence>
<accession>A0A941I1U6</accession>
<name>A0A941I1U6_9BURK</name>
<comment type="caution">
    <text evidence="2">The sequence shown here is derived from an EMBL/GenBank/DDBJ whole genome shotgun (WGS) entry which is preliminary data.</text>
</comment>
<sequence length="97" mass="11071">MEMKRINAGKLRAIGYDLRERTLRVELDDGTAIDYAGVGQETWRRLSTASSSTAWSFYRDNIEEEFHGKRSRVNNQSLSNRAALENLFKANDGEAED</sequence>
<dbReference type="EMBL" id="JAGSPM010000002">
    <property type="protein sequence ID" value="MBR7745612.1"/>
    <property type="molecule type" value="Genomic_DNA"/>
</dbReference>
<dbReference type="InterPro" id="IPR025309">
    <property type="entry name" value="KTSC_dom"/>
</dbReference>
<dbReference type="Pfam" id="PF13619">
    <property type="entry name" value="KTSC"/>
    <property type="match status" value="1"/>
</dbReference>
<evidence type="ECO:0000313" key="2">
    <source>
        <dbReference type="EMBL" id="MBR7745612.1"/>
    </source>
</evidence>
<gene>
    <name evidence="2" type="ORF">KDM92_03405</name>
</gene>
<keyword evidence="3" id="KW-1185">Reference proteome</keyword>
<dbReference type="RefSeq" id="WP_212683021.1">
    <property type="nucleotide sequence ID" value="NZ_JAGSPM010000002.1"/>
</dbReference>
<reference evidence="2 3" key="1">
    <citation type="submission" date="2021-04" db="EMBL/GenBank/DDBJ databases">
        <title>novel species isolated from subtropical streams in China.</title>
        <authorList>
            <person name="Lu H."/>
        </authorList>
    </citation>
    <scope>NUCLEOTIDE SEQUENCE [LARGE SCALE GENOMIC DNA]</scope>
    <source>
        <strain evidence="2 3">BYS107W</strain>
    </source>
</reference>